<name>A0A6N2MH34_SALVM</name>
<accession>A0A6N2MH34</accession>
<dbReference type="AlphaFoldDB" id="A0A6N2MH34"/>
<organism evidence="1">
    <name type="scientific">Salix viminalis</name>
    <name type="common">Common osier</name>
    <name type="synonym">Basket willow</name>
    <dbReference type="NCBI Taxonomy" id="40686"/>
    <lineage>
        <taxon>Eukaryota</taxon>
        <taxon>Viridiplantae</taxon>
        <taxon>Streptophyta</taxon>
        <taxon>Embryophyta</taxon>
        <taxon>Tracheophyta</taxon>
        <taxon>Spermatophyta</taxon>
        <taxon>Magnoliopsida</taxon>
        <taxon>eudicotyledons</taxon>
        <taxon>Gunneridae</taxon>
        <taxon>Pentapetalae</taxon>
        <taxon>rosids</taxon>
        <taxon>fabids</taxon>
        <taxon>Malpighiales</taxon>
        <taxon>Salicaceae</taxon>
        <taxon>Saliceae</taxon>
        <taxon>Salix</taxon>
    </lineage>
</organism>
<evidence type="ECO:0000313" key="1">
    <source>
        <dbReference type="EMBL" id="VFU52278.1"/>
    </source>
</evidence>
<proteinExistence type="predicted"/>
<protein>
    <submittedName>
        <fullName evidence="1">Uncharacterized protein</fullName>
    </submittedName>
</protein>
<sequence>MAMFIDTPTTCDVNGYISDYVHITLYMNMPTAIPKATLMTMSVMAPSTTLHDHAHDKALRKGSDAISQNTKQAQMHSKSSADQTLVSSQLGIAPAGNRTRVCTVAGYYSTTRPLVLVEIR</sequence>
<dbReference type="EMBL" id="CAADRP010001785">
    <property type="protein sequence ID" value="VFU52278.1"/>
    <property type="molecule type" value="Genomic_DNA"/>
</dbReference>
<reference evidence="1" key="1">
    <citation type="submission" date="2019-03" db="EMBL/GenBank/DDBJ databases">
        <authorList>
            <person name="Mank J."/>
            <person name="Almeida P."/>
        </authorList>
    </citation>
    <scope>NUCLEOTIDE SEQUENCE</scope>
    <source>
        <strain evidence="1">78183</strain>
    </source>
</reference>
<gene>
    <name evidence="1" type="ORF">SVIM_LOCUS357420</name>
</gene>